<name>E1YCM7_9BACT</name>
<sequence>MNKFEGTRQESKVDYCLHDCCQSTFAMMVFQDPSIKSLS</sequence>
<gene>
    <name evidence="1" type="ORF">N47_G36450</name>
</gene>
<evidence type="ECO:0000313" key="1">
    <source>
        <dbReference type="EMBL" id="CBX28321.1"/>
    </source>
</evidence>
<reference evidence="1" key="1">
    <citation type="journal article" date="2011" name="Environ. Microbiol.">
        <title>Genomic insights into the metabolic potential of the polycyclic aromatic hydrocarbon degrading sulfate-reducing Deltaproteobacterium N47.</title>
        <authorList>
            <person name="Bergmann F."/>
            <person name="Selesi D."/>
            <person name="Weinmaier T."/>
            <person name="Tischler P."/>
            <person name="Rattei T."/>
            <person name="Meckenstock R.U."/>
        </authorList>
    </citation>
    <scope>NUCLEOTIDE SEQUENCE</scope>
</reference>
<accession>E1YCM7</accession>
<organism evidence="1">
    <name type="scientific">uncultured Desulfobacterium sp</name>
    <dbReference type="NCBI Taxonomy" id="201089"/>
    <lineage>
        <taxon>Bacteria</taxon>
        <taxon>Pseudomonadati</taxon>
        <taxon>Thermodesulfobacteriota</taxon>
        <taxon>Desulfobacteria</taxon>
        <taxon>Desulfobacterales</taxon>
        <taxon>Desulfobacteriaceae</taxon>
        <taxon>Desulfobacterium</taxon>
        <taxon>environmental samples</taxon>
    </lineage>
</organism>
<proteinExistence type="predicted"/>
<protein>
    <submittedName>
        <fullName evidence="1">Uncharacterized protein</fullName>
    </submittedName>
</protein>
<dbReference type="EMBL" id="FR695868">
    <property type="protein sequence ID" value="CBX28321.1"/>
    <property type="molecule type" value="Genomic_DNA"/>
</dbReference>
<dbReference type="AlphaFoldDB" id="E1YCM7"/>